<dbReference type="GO" id="GO:0000166">
    <property type="term" value="F:nucleotide binding"/>
    <property type="evidence" value="ECO:0007669"/>
    <property type="project" value="UniProtKB-KW"/>
</dbReference>
<dbReference type="SUPFAM" id="SSF51735">
    <property type="entry name" value="NAD(P)-binding Rossmann-fold domains"/>
    <property type="match status" value="1"/>
</dbReference>
<keyword evidence="5" id="KW-0547">Nucleotide-binding</keyword>
<evidence type="ECO:0000313" key="10">
    <source>
        <dbReference type="Proteomes" id="UP000192917"/>
    </source>
</evidence>
<evidence type="ECO:0000256" key="7">
    <source>
        <dbReference type="RuleBase" id="RU004417"/>
    </source>
</evidence>
<name>A0A1Y6CD34_9PROT</name>
<dbReference type="PRINTS" id="PR00082">
    <property type="entry name" value="GLFDHDRGNASE"/>
</dbReference>
<dbReference type="PANTHER" id="PTHR11606">
    <property type="entry name" value="GLUTAMATE DEHYDROGENASE"/>
    <property type="match status" value="1"/>
</dbReference>
<feature type="binding site" evidence="5">
    <location>
        <position position="66"/>
    </location>
    <ligand>
        <name>substrate</name>
    </ligand>
</feature>
<dbReference type="EMBL" id="FWZX01000017">
    <property type="protein sequence ID" value="SMF48483.1"/>
    <property type="molecule type" value="Genomic_DNA"/>
</dbReference>
<protein>
    <recommendedName>
        <fullName evidence="3">Glutamate dehydrogenase</fullName>
    </recommendedName>
</protein>
<accession>A0A1Y6CD34</accession>
<dbReference type="SUPFAM" id="SSF53223">
    <property type="entry name" value="Aminoacid dehydrogenase-like, N-terminal domain"/>
    <property type="match status" value="1"/>
</dbReference>
<dbReference type="AlphaFoldDB" id="A0A1Y6CD34"/>
<evidence type="ECO:0000256" key="6">
    <source>
        <dbReference type="PIRSR" id="PIRSR000185-3"/>
    </source>
</evidence>
<dbReference type="SMART" id="SM00839">
    <property type="entry name" value="ELFV_dehydrog"/>
    <property type="match status" value="1"/>
</dbReference>
<dbReference type="Pfam" id="PF00208">
    <property type="entry name" value="ELFV_dehydrog"/>
    <property type="match status" value="1"/>
</dbReference>
<dbReference type="RefSeq" id="WP_085124318.1">
    <property type="nucleotide sequence ID" value="NZ_FWZX01000017.1"/>
</dbReference>
<dbReference type="GO" id="GO:0006538">
    <property type="term" value="P:L-glutamate catabolic process"/>
    <property type="evidence" value="ECO:0007669"/>
    <property type="project" value="TreeGrafter"/>
</dbReference>
<dbReference type="InterPro" id="IPR014362">
    <property type="entry name" value="Glu_DH"/>
</dbReference>
<feature type="domain" description="Glutamate/phenylalanine/leucine/valine/L-tryptophan dehydrogenase C-terminal" evidence="8">
    <location>
        <begin position="141"/>
        <end position="367"/>
    </location>
</feature>
<reference evidence="9 10" key="1">
    <citation type="submission" date="2017-04" db="EMBL/GenBank/DDBJ databases">
        <authorList>
            <person name="Afonso C.L."/>
            <person name="Miller P.J."/>
            <person name="Scott M.A."/>
            <person name="Spackman E."/>
            <person name="Goraichik I."/>
            <person name="Dimitrov K.M."/>
            <person name="Suarez D.L."/>
            <person name="Swayne D.E."/>
        </authorList>
    </citation>
    <scope>NUCLEOTIDE SEQUENCE [LARGE SCALE GENOMIC DNA]</scope>
    <source>
        <strain evidence="9 10">USBA 355</strain>
    </source>
</reference>
<evidence type="ECO:0000259" key="8">
    <source>
        <dbReference type="SMART" id="SM00839"/>
    </source>
</evidence>
<organism evidence="9 10">
    <name type="scientific">Tistlia consotensis USBA 355</name>
    <dbReference type="NCBI Taxonomy" id="560819"/>
    <lineage>
        <taxon>Bacteria</taxon>
        <taxon>Pseudomonadati</taxon>
        <taxon>Pseudomonadota</taxon>
        <taxon>Alphaproteobacteria</taxon>
        <taxon>Rhodospirillales</taxon>
        <taxon>Rhodovibrionaceae</taxon>
        <taxon>Tistlia</taxon>
    </lineage>
</organism>
<keyword evidence="10" id="KW-1185">Reference proteome</keyword>
<keyword evidence="2 3" id="KW-0560">Oxidoreductase</keyword>
<dbReference type="InterPro" id="IPR036291">
    <property type="entry name" value="NAD(P)-bd_dom_sf"/>
</dbReference>
<dbReference type="Gene3D" id="3.40.50.720">
    <property type="entry name" value="NAD(P)-binding Rossmann-like Domain"/>
    <property type="match status" value="1"/>
</dbReference>
<gene>
    <name evidence="9" type="ORF">SAMN05428998_11790</name>
</gene>
<dbReference type="Pfam" id="PF02812">
    <property type="entry name" value="ELFV_dehydrog_N"/>
    <property type="match status" value="1"/>
</dbReference>
<dbReference type="GO" id="GO:0004352">
    <property type="term" value="F:glutamate dehydrogenase (NAD+) activity"/>
    <property type="evidence" value="ECO:0007669"/>
    <property type="project" value="TreeGrafter"/>
</dbReference>
<dbReference type="InterPro" id="IPR046346">
    <property type="entry name" value="Aminoacid_DH-like_N_sf"/>
</dbReference>
<feature type="binding site" evidence="5">
    <location>
        <position position="150"/>
    </location>
    <ligand>
        <name>NAD(+)</name>
        <dbReference type="ChEBI" id="CHEBI:57540"/>
    </ligand>
</feature>
<evidence type="ECO:0000256" key="5">
    <source>
        <dbReference type="PIRSR" id="PIRSR000185-2"/>
    </source>
</evidence>
<dbReference type="PANTHER" id="PTHR11606:SF13">
    <property type="entry name" value="GLUTAMATE DEHYDROGENASE 1, MITOCHONDRIAL"/>
    <property type="match status" value="1"/>
</dbReference>
<dbReference type="InterPro" id="IPR006095">
    <property type="entry name" value="Glu/Leu/Phe/Val/Trp_DH"/>
</dbReference>
<evidence type="ECO:0000256" key="3">
    <source>
        <dbReference type="PIRNR" id="PIRNR000185"/>
    </source>
</evidence>
<evidence type="ECO:0000313" key="9">
    <source>
        <dbReference type="EMBL" id="SMF48483.1"/>
    </source>
</evidence>
<dbReference type="Gene3D" id="3.40.50.10860">
    <property type="entry name" value="Leucine Dehydrogenase, chain A, domain 1"/>
    <property type="match status" value="1"/>
</dbReference>
<keyword evidence="5" id="KW-0520">NAD</keyword>
<evidence type="ECO:0000256" key="4">
    <source>
        <dbReference type="PIRSR" id="PIRSR000185-1"/>
    </source>
</evidence>
<evidence type="ECO:0000256" key="2">
    <source>
        <dbReference type="ARBA" id="ARBA00023002"/>
    </source>
</evidence>
<dbReference type="PIRSF" id="PIRSF000185">
    <property type="entry name" value="Glu_DH"/>
    <property type="match status" value="1"/>
</dbReference>
<dbReference type="Proteomes" id="UP000192917">
    <property type="component" value="Unassembled WGS sequence"/>
</dbReference>
<dbReference type="STRING" id="560819.SAMN05428998_11790"/>
<sequence>MGAGAFSHCDDLGPAKVVELHQPAVGLRALLVIDNVAAGPSIGGVRMAPEISVEECFRLARAMTLKNAMAGLAHGGGKAMIAGDPHGEPGRKRQLVRAFAQAIAELGDYIPGPDMGTDETCMGWVRDEIGRAVGLPPELGGIPLDELGATGWGLAASARVAAPLCGLELAGARVAIQGFGAVGRHAARFLAEAGARLVAVSDSRGAVRDESGLDLEALGRLKAEGRSVSELDPARAIERDSLVAVPCEIWIPAAGPDVIRSDNVEQLQARLVLQGANIPATETAEQRLHERGVLVVPDFVANAGGVICAAVEHRGLGRAQAFQEISERVGANTAAVLAAARDAAVPPRQAARQLAEARVRRAMALGRWSGAA</sequence>
<dbReference type="InterPro" id="IPR006096">
    <property type="entry name" value="Glu/Leu/Phe/Val/Trp_DH_C"/>
</dbReference>
<feature type="active site" description="Proton donor" evidence="4">
    <location>
        <position position="78"/>
    </location>
</feature>
<proteinExistence type="inferred from homology"/>
<comment type="similarity">
    <text evidence="1 3 7">Belongs to the Glu/Leu/Phe/Val dehydrogenases family.</text>
</comment>
<feature type="site" description="Important for catalysis" evidence="6">
    <location>
        <position position="114"/>
    </location>
</feature>
<evidence type="ECO:0000256" key="1">
    <source>
        <dbReference type="ARBA" id="ARBA00006382"/>
    </source>
</evidence>
<dbReference type="InterPro" id="IPR006097">
    <property type="entry name" value="Glu/Leu/Phe/Val/Trp_DH_dimer"/>
</dbReference>